<dbReference type="AlphaFoldDB" id="A0ABD3NZH9"/>
<feature type="compositionally biased region" description="Polar residues" evidence="3">
    <location>
        <begin position="27"/>
        <end position="40"/>
    </location>
</feature>
<accession>A0ABD3NZH9</accession>
<feature type="compositionally biased region" description="Acidic residues" evidence="3">
    <location>
        <begin position="500"/>
        <end position="510"/>
    </location>
</feature>
<evidence type="ECO:0000313" key="5">
    <source>
        <dbReference type="EMBL" id="KAL3780772.1"/>
    </source>
</evidence>
<dbReference type="PANTHER" id="PTHR31319:SF77">
    <property type="entry name" value="ZINC FINGER PROTEIN CONSTANS-LIKE 4"/>
    <property type="match status" value="1"/>
</dbReference>
<dbReference type="PANTHER" id="PTHR31319">
    <property type="entry name" value="ZINC FINGER PROTEIN CONSTANS-LIKE 4"/>
    <property type="match status" value="1"/>
</dbReference>
<protein>
    <recommendedName>
        <fullName evidence="4">CCT domain-containing protein</fullName>
    </recommendedName>
</protein>
<proteinExistence type="predicted"/>
<dbReference type="EMBL" id="JABMIG020000338">
    <property type="protein sequence ID" value="KAL3780772.1"/>
    <property type="molecule type" value="Genomic_DNA"/>
</dbReference>
<feature type="region of interest" description="Disordered" evidence="3">
    <location>
        <begin position="14"/>
        <end position="70"/>
    </location>
</feature>
<dbReference type="GO" id="GO:0005634">
    <property type="term" value="C:nucleus"/>
    <property type="evidence" value="ECO:0007669"/>
    <property type="project" value="UniProtKB-SubCell"/>
</dbReference>
<dbReference type="Pfam" id="PF06203">
    <property type="entry name" value="CCT"/>
    <property type="match status" value="1"/>
</dbReference>
<evidence type="ECO:0000313" key="6">
    <source>
        <dbReference type="Proteomes" id="UP001516023"/>
    </source>
</evidence>
<dbReference type="Proteomes" id="UP001516023">
    <property type="component" value="Unassembled WGS sequence"/>
</dbReference>
<keyword evidence="2" id="KW-0539">Nucleus</keyword>
<evidence type="ECO:0000259" key="4">
    <source>
        <dbReference type="PROSITE" id="PS51017"/>
    </source>
</evidence>
<comment type="caution">
    <text evidence="5">The sequence shown here is derived from an EMBL/GenBank/DDBJ whole genome shotgun (WGS) entry which is preliminary data.</text>
</comment>
<evidence type="ECO:0000256" key="3">
    <source>
        <dbReference type="SAM" id="MobiDB-lite"/>
    </source>
</evidence>
<comment type="subcellular location">
    <subcellularLocation>
        <location evidence="1">Nucleus</location>
    </subcellularLocation>
</comment>
<gene>
    <name evidence="5" type="ORF">HJC23_006710</name>
</gene>
<sequence length="529" mass="58523">MAALSACSELVTIRESSTSSNLESSSVRTTIDDMTSSTEFSHNDGVSIDDSQRPPTYAERPHLITSDPSTSLLPATASVVMSDESTHDALDALAALASGRATVPLSHDSVAITPHQTDDDDSNSMPPPPPREPLDSVASSSFYGSTADESALLRELPAFPTRLGRLRSASNPEGMEKWDSYSRRNDRQHFVLPSSILEEELASTRRVLGENVEEDECGDPPSIVENGFQFTNYSYYDRGNVQEFTMLTGSDKLPVSYSTAVLTRKKRQIKQPLNYLSTKVLGTSPDSVADPPSAMKHSSKKSSSKKKSKSPELDSGNSSQNPEVEEDDDESLLEPEELLRRARSRLLEDLSEGAGVNGEKGVLTLPHSLSKYKEVYNKHGRIGIYTPAERAAIITKFNAKRARRVWNKKIRYNCRKNLADRRMRIKGRFVKRSVEAVAVNDALSSESDGEKDSKMECKNDSDKISDCSSQKGRHRPNTPPTSGSPLSTVEENDEFHADDQEMPDVQDEEAGFSPTDDMPYRRTRRYTIT</sequence>
<feature type="compositionally biased region" description="Basic residues" evidence="3">
    <location>
        <begin position="297"/>
        <end position="308"/>
    </location>
</feature>
<feature type="domain" description="CCT" evidence="4">
    <location>
        <begin position="390"/>
        <end position="432"/>
    </location>
</feature>
<organism evidence="5 6">
    <name type="scientific">Cyclotella cryptica</name>
    <dbReference type="NCBI Taxonomy" id="29204"/>
    <lineage>
        <taxon>Eukaryota</taxon>
        <taxon>Sar</taxon>
        <taxon>Stramenopiles</taxon>
        <taxon>Ochrophyta</taxon>
        <taxon>Bacillariophyta</taxon>
        <taxon>Coscinodiscophyceae</taxon>
        <taxon>Thalassiosirophycidae</taxon>
        <taxon>Stephanodiscales</taxon>
        <taxon>Stephanodiscaceae</taxon>
        <taxon>Cyclotella</taxon>
    </lineage>
</organism>
<feature type="compositionally biased region" description="Basic and acidic residues" evidence="3">
    <location>
        <begin position="448"/>
        <end position="465"/>
    </location>
</feature>
<feature type="compositionally biased region" description="Polar residues" evidence="3">
    <location>
        <begin position="480"/>
        <end position="489"/>
    </location>
</feature>
<feature type="compositionally biased region" description="Acidic residues" evidence="3">
    <location>
        <begin position="323"/>
        <end position="333"/>
    </location>
</feature>
<feature type="region of interest" description="Disordered" evidence="3">
    <location>
        <begin position="280"/>
        <end position="333"/>
    </location>
</feature>
<feature type="compositionally biased region" description="Low complexity" evidence="3">
    <location>
        <begin position="16"/>
        <end position="26"/>
    </location>
</feature>
<dbReference type="PROSITE" id="PS51017">
    <property type="entry name" value="CCT"/>
    <property type="match status" value="1"/>
</dbReference>
<evidence type="ECO:0000256" key="1">
    <source>
        <dbReference type="ARBA" id="ARBA00004123"/>
    </source>
</evidence>
<keyword evidence="6" id="KW-1185">Reference proteome</keyword>
<feature type="region of interest" description="Disordered" evidence="3">
    <location>
        <begin position="443"/>
        <end position="529"/>
    </location>
</feature>
<reference evidence="5 6" key="1">
    <citation type="journal article" date="2020" name="G3 (Bethesda)">
        <title>Improved Reference Genome for Cyclotella cryptica CCMP332, a Model for Cell Wall Morphogenesis, Salinity Adaptation, and Lipid Production in Diatoms (Bacillariophyta).</title>
        <authorList>
            <person name="Roberts W.R."/>
            <person name="Downey K.M."/>
            <person name="Ruck E.C."/>
            <person name="Traller J.C."/>
            <person name="Alverson A.J."/>
        </authorList>
    </citation>
    <scope>NUCLEOTIDE SEQUENCE [LARGE SCALE GENOMIC DNA]</scope>
    <source>
        <strain evidence="5 6">CCMP332</strain>
    </source>
</reference>
<dbReference type="InterPro" id="IPR010402">
    <property type="entry name" value="CCT_domain"/>
</dbReference>
<name>A0ABD3NZH9_9STRA</name>
<evidence type="ECO:0000256" key="2">
    <source>
        <dbReference type="ARBA" id="ARBA00023242"/>
    </source>
</evidence>
<feature type="region of interest" description="Disordered" evidence="3">
    <location>
        <begin position="111"/>
        <end position="141"/>
    </location>
</feature>
<dbReference type="InterPro" id="IPR045281">
    <property type="entry name" value="CONSTANS-like"/>
</dbReference>